<evidence type="ECO:0000256" key="1">
    <source>
        <dbReference type="SAM" id="Coils"/>
    </source>
</evidence>
<dbReference type="Proteomes" id="UP000708148">
    <property type="component" value="Unassembled WGS sequence"/>
</dbReference>
<reference evidence="4" key="1">
    <citation type="submission" date="2020-12" db="EMBL/GenBank/DDBJ databases">
        <authorList>
            <person name="Iha C."/>
        </authorList>
    </citation>
    <scope>NUCLEOTIDE SEQUENCE</scope>
</reference>
<accession>A0A8S1JE27</accession>
<evidence type="ECO:0000256" key="2">
    <source>
        <dbReference type="SAM" id="MobiDB-lite"/>
    </source>
</evidence>
<keyword evidence="5" id="KW-1185">Reference proteome</keyword>
<keyword evidence="3" id="KW-0812">Transmembrane</keyword>
<feature type="compositionally biased region" description="Basic and acidic residues" evidence="2">
    <location>
        <begin position="593"/>
        <end position="623"/>
    </location>
</feature>
<feature type="region of interest" description="Disordered" evidence="2">
    <location>
        <begin position="581"/>
        <end position="648"/>
    </location>
</feature>
<dbReference type="EMBL" id="CAJHUC010002870">
    <property type="protein sequence ID" value="CAD7704475.1"/>
    <property type="molecule type" value="Genomic_DNA"/>
</dbReference>
<evidence type="ECO:0000313" key="4">
    <source>
        <dbReference type="EMBL" id="CAD7704475.1"/>
    </source>
</evidence>
<evidence type="ECO:0000313" key="5">
    <source>
        <dbReference type="Proteomes" id="UP000708148"/>
    </source>
</evidence>
<gene>
    <name evidence="4" type="ORF">OSTQU699_LOCUS9830</name>
</gene>
<keyword evidence="1" id="KW-0175">Coiled coil</keyword>
<proteinExistence type="predicted"/>
<organism evidence="4 5">
    <name type="scientific">Ostreobium quekettii</name>
    <dbReference type="NCBI Taxonomy" id="121088"/>
    <lineage>
        <taxon>Eukaryota</taxon>
        <taxon>Viridiplantae</taxon>
        <taxon>Chlorophyta</taxon>
        <taxon>core chlorophytes</taxon>
        <taxon>Ulvophyceae</taxon>
        <taxon>TCBD clade</taxon>
        <taxon>Bryopsidales</taxon>
        <taxon>Ostreobineae</taxon>
        <taxon>Ostreobiaceae</taxon>
        <taxon>Ostreobium</taxon>
    </lineage>
</organism>
<feature type="coiled-coil region" evidence="1">
    <location>
        <begin position="153"/>
        <end position="238"/>
    </location>
</feature>
<name>A0A8S1JE27_9CHLO</name>
<feature type="compositionally biased region" description="Polar residues" evidence="2">
    <location>
        <begin position="624"/>
        <end position="635"/>
    </location>
</feature>
<dbReference type="AlphaFoldDB" id="A0A8S1JE27"/>
<evidence type="ECO:0000256" key="3">
    <source>
        <dbReference type="SAM" id="Phobius"/>
    </source>
</evidence>
<keyword evidence="3" id="KW-1133">Transmembrane helix</keyword>
<sequence>AENTDVRARLKLEEGVLEGTRMDLCGIQQNVEQLASQAVQQHDLLKSAVASLQVSQVYITHLEEMVQKNADTAAQQTAALSQSALEVQSLAVQLRSAQDLSNKLTQEVEAKNKAIAAYAAQVLEDSAQILSMDKQIMQFQKEEQIREDNSSKVQCLQEQLQLAIREKEDVEAKVDGLEAEVADLHLRIPSADIEQENQHLRQAVQELETEVNDGRKSVLQLQQALSDLKEERARMNAEIAARDKMCQEKDGLLYEMQCQLSETVSDHQRVHEGTASSLASKATEIAELGKRVGDLKDKLTAAIKKGKRIEVGKKEAEAQLAQLQQVVSALEEQQVKELEVSTSLKERALRAEAEVEKLEGETKELQRVTEDRSAATRDAGDRVQMLECELERAKLRASQAEKDVQKLESEAAAAGDLSRKMDALAAQAEQGEAMLRRNEIEMAAMREEVATHKNKVSMARDAIEKLRKERQAAKGEVEEFSSRVEYLLAENDQLREALSEARMSEEQDSPASATVLEEWKRRAEEAEQNAEIVGQRLQDAERELGDISARLAQHQAAEDATATRIATLDHELAQRNAELDQMRRSQATTASNRIDEESTRRRLQEEADALRHERDVLTRELEQARQSGPSTSQVTVDIMPSHDHPQGSLTQVKRREIVDLESNMPDEEDHGSDGERESEFRPLTSLAFVRSASTHPRITHAVSQLDRWTVTAGKALTGRPLLRIGLLAYAALLHIIFFARLLA</sequence>
<comment type="caution">
    <text evidence="4">The sequence shown here is derived from an EMBL/GenBank/DDBJ whole genome shotgun (WGS) entry which is preliminary data.</text>
</comment>
<feature type="coiled-coil region" evidence="1">
    <location>
        <begin position="87"/>
        <end position="114"/>
    </location>
</feature>
<dbReference type="OrthoDB" id="10692390at2759"/>
<feature type="transmembrane region" description="Helical" evidence="3">
    <location>
        <begin position="721"/>
        <end position="742"/>
    </location>
</feature>
<feature type="non-terminal residue" evidence="4">
    <location>
        <position position="1"/>
    </location>
</feature>
<keyword evidence="3" id="KW-0472">Membrane</keyword>
<protein>
    <submittedName>
        <fullName evidence="4">Uncharacterized protein</fullName>
    </submittedName>
</protein>